<proteinExistence type="predicted"/>
<gene>
    <name evidence="1" type="ORF">F0357_05675</name>
</gene>
<dbReference type="GO" id="GO:0005975">
    <property type="term" value="P:carbohydrate metabolic process"/>
    <property type="evidence" value="ECO:0007669"/>
    <property type="project" value="InterPro"/>
</dbReference>
<dbReference type="InterPro" id="IPR049591">
    <property type="entry name" value="CE4_u4-like"/>
</dbReference>
<sequence length="259" mass="27844">MNVTGERARATPFGRALTAALDAMADEGRRLVVWWRDDDAIEPTPALERLLAISEQHGVPVGLAIIPEGATPGLAERLARSPHAFAIQHGWSHRNHEPAGTRAAELGAARPAEIVLAELAAGREKLAGLFGPRFLPVLTPPWNRIAPTIAERRREIGLPVLTTFGHRSVGDGIVDTHLDPIAWRTSRSYIGDEKAATIARQEIAARRDIPDAPFGLLTHHLAHEEAVWAFTEIAVAVLAAHPAVTWPEPAALFGTPAAG</sequence>
<keyword evidence="2" id="KW-1185">Reference proteome</keyword>
<accession>A0A6A7Y217</accession>
<dbReference type="GO" id="GO:0016740">
    <property type="term" value="F:transferase activity"/>
    <property type="evidence" value="ECO:0007669"/>
    <property type="project" value="UniProtKB-KW"/>
</dbReference>
<dbReference type="Proteomes" id="UP000332515">
    <property type="component" value="Unassembled WGS sequence"/>
</dbReference>
<dbReference type="AlphaFoldDB" id="A0A6A7Y217"/>
<evidence type="ECO:0000313" key="2">
    <source>
        <dbReference type="Proteomes" id="UP000332515"/>
    </source>
</evidence>
<reference evidence="1 2" key="1">
    <citation type="submission" date="2019-09" db="EMBL/GenBank/DDBJ databases">
        <title>Segnochrobactrum spirostomi gen. nov., sp. nov., isolated from the ciliate Spirostomum cf. yagiui and description of a novel family, Segnochrobactraceae fam. nov. within the order Rhizobiales of the class Alphaproteobacteria.</title>
        <authorList>
            <person name="Akter S."/>
            <person name="Shazib S.U.A."/>
            <person name="Shin M.K."/>
        </authorList>
    </citation>
    <scope>NUCLEOTIDE SEQUENCE [LARGE SCALE GENOMIC DNA]</scope>
    <source>
        <strain evidence="1 2">Sp-1</strain>
    </source>
</reference>
<dbReference type="EMBL" id="VWNA01000001">
    <property type="protein sequence ID" value="MQT12161.1"/>
    <property type="molecule type" value="Genomic_DNA"/>
</dbReference>
<comment type="caution">
    <text evidence="1">The sequence shown here is derived from an EMBL/GenBank/DDBJ whole genome shotgun (WGS) entry which is preliminary data.</text>
</comment>
<evidence type="ECO:0000313" key="1">
    <source>
        <dbReference type="EMBL" id="MQT12161.1"/>
    </source>
</evidence>
<keyword evidence="1" id="KW-0808">Transferase</keyword>
<name>A0A6A7Y217_9HYPH</name>
<dbReference type="CDD" id="cd10928">
    <property type="entry name" value="CE4_u4"/>
    <property type="match status" value="1"/>
</dbReference>
<dbReference type="RefSeq" id="WP_153479469.1">
    <property type="nucleotide sequence ID" value="NZ_VWNA01000001.1"/>
</dbReference>
<dbReference type="SUPFAM" id="SSF88713">
    <property type="entry name" value="Glycoside hydrolase/deacetylase"/>
    <property type="match status" value="1"/>
</dbReference>
<dbReference type="InterPro" id="IPR011330">
    <property type="entry name" value="Glyco_hydro/deAcase_b/a-brl"/>
</dbReference>
<organism evidence="1 2">
    <name type="scientific">Segnochrobactrum spirostomi</name>
    <dbReference type="NCBI Taxonomy" id="2608987"/>
    <lineage>
        <taxon>Bacteria</taxon>
        <taxon>Pseudomonadati</taxon>
        <taxon>Pseudomonadota</taxon>
        <taxon>Alphaproteobacteria</taxon>
        <taxon>Hyphomicrobiales</taxon>
        <taxon>Segnochrobactraceae</taxon>
        <taxon>Segnochrobactrum</taxon>
    </lineage>
</organism>
<protein>
    <submittedName>
        <fullName evidence="1">Glycosyl transferase family 28</fullName>
    </submittedName>
</protein>
<dbReference type="Gene3D" id="3.20.20.370">
    <property type="entry name" value="Glycoside hydrolase/deacetylase"/>
    <property type="match status" value="1"/>
</dbReference>